<evidence type="ECO:0000313" key="4">
    <source>
        <dbReference type="EMBL" id="MFB9818916.1"/>
    </source>
</evidence>
<protein>
    <submittedName>
        <fullName evidence="4">ABC-three component system protein</fullName>
    </submittedName>
</protein>
<dbReference type="EMBL" id="JBHMBC010000007">
    <property type="protein sequence ID" value="MFB9818916.1"/>
    <property type="molecule type" value="Genomic_DNA"/>
</dbReference>
<reference evidence="4 5" key="1">
    <citation type="submission" date="2024-09" db="EMBL/GenBank/DDBJ databases">
        <authorList>
            <person name="Sun Q."/>
            <person name="Mori K."/>
        </authorList>
    </citation>
    <scope>NUCLEOTIDE SEQUENCE [LARGE SCALE GENOMIC DNA]</scope>
    <source>
        <strain evidence="4 5">JCM 1334</strain>
    </source>
</reference>
<evidence type="ECO:0000259" key="3">
    <source>
        <dbReference type="Pfam" id="PF20275"/>
    </source>
</evidence>
<organism evidence="4 5">
    <name type="scientific">Arthrobacter ramosus</name>
    <dbReference type="NCBI Taxonomy" id="1672"/>
    <lineage>
        <taxon>Bacteria</taxon>
        <taxon>Bacillati</taxon>
        <taxon>Actinomycetota</taxon>
        <taxon>Actinomycetes</taxon>
        <taxon>Micrococcales</taxon>
        <taxon>Micrococcaceae</taxon>
        <taxon>Arthrobacter</taxon>
    </lineage>
</organism>
<feature type="domain" description="DUF2326" evidence="2">
    <location>
        <begin position="443"/>
        <end position="585"/>
    </location>
</feature>
<dbReference type="InterPro" id="IPR018760">
    <property type="entry name" value="DUF2326"/>
</dbReference>
<keyword evidence="1" id="KW-0175">Coiled coil</keyword>
<proteinExistence type="predicted"/>
<evidence type="ECO:0000259" key="2">
    <source>
        <dbReference type="Pfam" id="PF10088"/>
    </source>
</evidence>
<keyword evidence="5" id="KW-1185">Reference proteome</keyword>
<gene>
    <name evidence="4" type="ORF">ACFFP1_05320</name>
</gene>
<sequence length="586" mass="64808">MRLIRLGSTDPRFRSVDFHEGSRLNLLTAYKTRAAGVGDSRNGTGKTAMALIVRYLLGGNKPTKLAKAPELTGYEFFGLFEMPGRDGTPERVTVRRAFDSTKVRIDGWSRAPDKPISVSEWTALLSLYVFRIPEGLDRPTVGQLVGQFVRTEFLPTKVHPTESDWESGCRYALLFGLDASIAAGAGEVARLDKQQKALNQAAKDGALADLKLDVAGLRGRLVTARRERDESALEISNFRVEERYQEHQTRANALSVEIRDLNEQELILRRKLADLDRALDEETQPEATDRLSRATQAVYSEAGIVFSEVVLKRFDDVQAFHASVVRNRKLFLQNERSTTSESLLSVQRRRREQDTERSSLLVLLQESVAVGTYLAAQASFAHLHAEIAGIEDRLKMAEKLENLSEDHDARAVENKRRMRLEVAEQETLLDGARALFGDLAAEIYGHGTGRTKRASLDLGVSPKQGNFLVNPEIAADGSAGISSVKTFVMDMVTMCMAAKTGHSLGFLIHDSALFDPVDSEQIASCLNIGARLAEERGFQYIVTMNSDALTSAISDSGGAFDEEPYLLNIRLSDASDEQKLFGFGFN</sequence>
<accession>A0ABV5XWX7</accession>
<dbReference type="InterPro" id="IPR046919">
    <property type="entry name" value="ABC-3C_CTD10"/>
</dbReference>
<dbReference type="Proteomes" id="UP001589702">
    <property type="component" value="Unassembled WGS sequence"/>
</dbReference>
<feature type="domain" description="ABC-three component systems C-terminal" evidence="3">
    <location>
        <begin position="271"/>
        <end position="400"/>
    </location>
</feature>
<dbReference type="RefSeq" id="WP_234748558.1">
    <property type="nucleotide sequence ID" value="NZ_BAAAWN010000001.1"/>
</dbReference>
<name>A0ABV5XWX7_ARTRM</name>
<dbReference type="Pfam" id="PF20275">
    <property type="entry name" value="CTD10"/>
    <property type="match status" value="1"/>
</dbReference>
<evidence type="ECO:0000313" key="5">
    <source>
        <dbReference type="Proteomes" id="UP001589702"/>
    </source>
</evidence>
<comment type="caution">
    <text evidence="4">The sequence shown here is derived from an EMBL/GenBank/DDBJ whole genome shotgun (WGS) entry which is preliminary data.</text>
</comment>
<feature type="coiled-coil region" evidence="1">
    <location>
        <begin position="207"/>
        <end position="281"/>
    </location>
</feature>
<dbReference type="Pfam" id="PF10088">
    <property type="entry name" value="DUF2326"/>
    <property type="match status" value="1"/>
</dbReference>
<evidence type="ECO:0000256" key="1">
    <source>
        <dbReference type="SAM" id="Coils"/>
    </source>
</evidence>